<evidence type="ECO:0000313" key="2">
    <source>
        <dbReference type="EMBL" id="WAQ81358.1"/>
    </source>
</evidence>
<dbReference type="EMBL" id="CP110421">
    <property type="protein sequence ID" value="WAQ81358.1"/>
    <property type="molecule type" value="Genomic_DNA"/>
</dbReference>
<dbReference type="PANTHER" id="PTHR39473:SF1">
    <property type="entry name" value="DINB-LIKE DOMAIN-CONTAINING PROTEIN"/>
    <property type="match status" value="1"/>
</dbReference>
<feature type="compositionally biased region" description="Low complexity" evidence="1">
    <location>
        <begin position="16"/>
        <end position="34"/>
    </location>
</feature>
<feature type="region of interest" description="Disordered" evidence="1">
    <location>
        <begin position="1"/>
        <end position="34"/>
    </location>
</feature>
<proteinExistence type="predicted"/>
<dbReference type="GeneID" id="77806647"/>
<reference evidence="2" key="1">
    <citation type="submission" date="2022-10" db="EMBL/GenBank/DDBJ databases">
        <title>Puccinia triticina Genome sequencing and assembly.</title>
        <authorList>
            <person name="Li C."/>
        </authorList>
    </citation>
    <scope>NUCLEOTIDE SEQUENCE</scope>
    <source>
        <strain evidence="2">Pt15</strain>
    </source>
</reference>
<dbReference type="RefSeq" id="XP_053016913.1">
    <property type="nucleotide sequence ID" value="XM_053165752.1"/>
</dbReference>
<evidence type="ECO:0000313" key="3">
    <source>
        <dbReference type="Proteomes" id="UP001164743"/>
    </source>
</evidence>
<name>A0ABY7CAE2_9BASI</name>
<protein>
    <submittedName>
        <fullName evidence="2">Uncharacterized protein</fullName>
    </submittedName>
</protein>
<sequence>MNSPMPADQPAPPRPSSLADQPASSSSPPEPASAAEQYARLRGVAIGLLDQALELLRTAVDSDALLTAVSELVPGSTRNVPMESATVLAEFDRLKQILTTFNRELWFACLHATHHYALIRVIVTGELRRQLPKEFGVAPSTLERSKM</sequence>
<dbReference type="PANTHER" id="PTHR39473">
    <property type="match status" value="1"/>
</dbReference>
<accession>A0ABY7CAE2</accession>
<organism evidence="2 3">
    <name type="scientific">Puccinia triticina</name>
    <dbReference type="NCBI Taxonomy" id="208348"/>
    <lineage>
        <taxon>Eukaryota</taxon>
        <taxon>Fungi</taxon>
        <taxon>Dikarya</taxon>
        <taxon>Basidiomycota</taxon>
        <taxon>Pucciniomycotina</taxon>
        <taxon>Pucciniomycetes</taxon>
        <taxon>Pucciniales</taxon>
        <taxon>Pucciniaceae</taxon>
        <taxon>Puccinia</taxon>
    </lineage>
</organism>
<evidence type="ECO:0000256" key="1">
    <source>
        <dbReference type="SAM" id="MobiDB-lite"/>
    </source>
</evidence>
<keyword evidence="3" id="KW-1185">Reference proteome</keyword>
<gene>
    <name evidence="2" type="ORF">PtA15_1A698</name>
</gene>
<dbReference type="Proteomes" id="UP001164743">
    <property type="component" value="Chromosome 1A"/>
</dbReference>